<dbReference type="SMART" id="SM00342">
    <property type="entry name" value="HTH_ARAC"/>
    <property type="match status" value="1"/>
</dbReference>
<dbReference type="InterPro" id="IPR009057">
    <property type="entry name" value="Homeodomain-like_sf"/>
</dbReference>
<keyword evidence="5" id="KW-0547">Nucleotide-binding</keyword>
<dbReference type="GO" id="GO:0043565">
    <property type="term" value="F:sequence-specific DNA binding"/>
    <property type="evidence" value="ECO:0007669"/>
    <property type="project" value="InterPro"/>
</dbReference>
<organism evidence="17 18">
    <name type="scientific">Bacteroides oleiciplenus YIT 12058</name>
    <dbReference type="NCBI Taxonomy" id="742727"/>
    <lineage>
        <taxon>Bacteria</taxon>
        <taxon>Pseudomonadati</taxon>
        <taxon>Bacteroidota</taxon>
        <taxon>Bacteroidia</taxon>
        <taxon>Bacteroidales</taxon>
        <taxon>Bacteroidaceae</taxon>
        <taxon>Bacteroides</taxon>
    </lineage>
</organism>
<dbReference type="InterPro" id="IPR011047">
    <property type="entry name" value="Quinoprotein_ADH-like_sf"/>
</dbReference>
<evidence type="ECO:0000256" key="8">
    <source>
        <dbReference type="ARBA" id="ARBA00023012"/>
    </source>
</evidence>
<keyword evidence="18" id="KW-1185">Reference proteome</keyword>
<dbReference type="InterPro" id="IPR013783">
    <property type="entry name" value="Ig-like_fold"/>
</dbReference>
<dbReference type="SUPFAM" id="SSF47384">
    <property type="entry name" value="Homodimeric domain of signal transducing histidine kinase"/>
    <property type="match status" value="1"/>
</dbReference>
<dbReference type="PRINTS" id="PR00344">
    <property type="entry name" value="BCTRLSENSOR"/>
</dbReference>
<evidence type="ECO:0000256" key="5">
    <source>
        <dbReference type="ARBA" id="ARBA00022741"/>
    </source>
</evidence>
<dbReference type="FunFam" id="3.30.565.10:FF:000037">
    <property type="entry name" value="Hybrid sensor histidine kinase/response regulator"/>
    <property type="match status" value="1"/>
</dbReference>
<dbReference type="PATRIC" id="fig|742727.4.peg.2759"/>
<dbReference type="FunFam" id="1.10.287.130:FF:000034">
    <property type="entry name" value="Two-component system sensor histidine kinase/response regulator"/>
    <property type="match status" value="1"/>
</dbReference>
<sequence>MMKKTPLSIIVLRMLLLLSFLTPGLLFAQDIHFQTFGVENGISQPTVTSIYQDEFGIIWIGTKDGLNRYNGTDFYIFRPIENDKHSLYNNNIGTICGDKDGHIYIRCKYAVVEYDIKKNIFHTIRDNNIQAISYGNSRLWTCTRDSLFTYNRAEDKLEYYYHLEDVRMSCVTEDHEGNLYVGTMNNGLYMLDSNKKWLNYLPTKDITCIYEDSKKNIWVGTKDDGLFRLDRNGGKTNYVHAPYKNGLSSNYVRCVVEDNLGNYWVGTFKGLDKLDVTTNTFTNYSEDNKPYSLSNSSIICMMKDQQGTFWIGTYYGGVNLFNPDYEIYTYYYSDESQQGKLTSPFAGRMREDSKGGIWIATEGGGVNYLDRKTRSFAEFKYDINKNSLASNTVQSLHLDEDNQTLWIGTLRGGLDKLDLKTHRFTNYRHIPGKENSLINDIVRKIIPYKGNLLLATHNGIGSFDPQTGECTKLLKDSRLNNRQIIDMLLDRNNNLWFSYSLGLVKYNLETRKQDEYFVPNSSKRVIGSNLINVLFEDKKGNIWAGSSGDGIFLYEPDINSFKPFNSHNSDLINDYILDIKESLSGYLLIASNQGFSRFDMENQRFYNYNKQNGFPMTALNPYGLFVASDNEIFLSGPKMMISFFEKELNSYVKPYQLNFTSLEVNNQVILPNDDSNILSESILYQPQITLNHNHSIITINFSLSNYVSVLRNRIYYKLEGFDKDWMSVGYRKGITYTNLNPGKYKLKIKSSEEYSGKESIFKEIDIVVKPPFYKSVWAYCIYVIIVIVSVYIVVSFYSSKLKLRASLEYEKKEKKQIEELNQSKLRFFTNISHEFRTPLTLIVSQLEMLMERNDIQPLVYNKLVNIHRNTLRMKRLITELLDFRKQEQGFEKFKYSKQDIYAFLDEIYLSFKEYARGKQINLEFLNKDRNLEVWFDVVQLEKVIYNLLSNAFKYTSLGGTVSLSVQEYENSVVILISDTGIGIAEKSLDKIFDRFYQVDSTDNQKGTGIGLALAKSIIETHKGKISVRSMEGKGTTFVVELPLGDSHIADSQKVATPDIDSSCISELTMYGDKALIDMMDDENPANESEDTKSKILIVEDNEELRGLLVRLFSKVYSVCEAQDGEEGLEKTKEIQPDIVLSDIMMPKMSGIEMCRKIKSNFETSHIPVILLTAQTAEEYTMQGLKMGADDYVTKPFNVKHLFMRCNNLVNSRKLLQKKYAKQMDNNVDILATNSADHQFMEQCVACIEQNLDNPDFDVNMFAQAMNTGRTKLFLKIKGITGQTPNDFILNIRLKKAQMLLKQMDTKTVSEIAYEVGFNSPSYFIKRFRELFGVTPAQYQKGEE</sequence>
<evidence type="ECO:0000259" key="15">
    <source>
        <dbReference type="PROSITE" id="PS50109"/>
    </source>
</evidence>
<evidence type="ECO:0000256" key="7">
    <source>
        <dbReference type="ARBA" id="ARBA00022840"/>
    </source>
</evidence>
<dbReference type="Gene3D" id="2.60.40.10">
    <property type="entry name" value="Immunoglobulins"/>
    <property type="match status" value="1"/>
</dbReference>
<dbReference type="InterPro" id="IPR005467">
    <property type="entry name" value="His_kinase_dom"/>
</dbReference>
<keyword evidence="7" id="KW-0067">ATP-binding</keyword>
<proteinExistence type="predicted"/>
<dbReference type="Pfam" id="PF12833">
    <property type="entry name" value="HTH_18"/>
    <property type="match status" value="1"/>
</dbReference>
<dbReference type="GO" id="GO:0000155">
    <property type="term" value="F:phosphorelay sensor kinase activity"/>
    <property type="evidence" value="ECO:0007669"/>
    <property type="project" value="InterPro"/>
</dbReference>
<feature type="transmembrane region" description="Helical" evidence="13">
    <location>
        <begin position="776"/>
        <end position="797"/>
    </location>
</feature>
<evidence type="ECO:0000256" key="13">
    <source>
        <dbReference type="SAM" id="Phobius"/>
    </source>
</evidence>
<dbReference type="Pfam" id="PF00512">
    <property type="entry name" value="HisKA"/>
    <property type="match status" value="1"/>
</dbReference>
<feature type="domain" description="HTH araC/xylS-type" evidence="14">
    <location>
        <begin position="1241"/>
        <end position="1341"/>
    </location>
</feature>
<dbReference type="eggNOG" id="COG5002">
    <property type="taxonomic scope" value="Bacteria"/>
</dbReference>
<dbReference type="InterPro" id="IPR018062">
    <property type="entry name" value="HTH_AraC-typ_CS"/>
</dbReference>
<feature type="modified residue" description="4-aspartylphosphate" evidence="12">
    <location>
        <position position="1142"/>
    </location>
</feature>
<evidence type="ECO:0000256" key="11">
    <source>
        <dbReference type="ARBA" id="ARBA00023163"/>
    </source>
</evidence>
<dbReference type="SMART" id="SM00387">
    <property type="entry name" value="HATPase_c"/>
    <property type="match status" value="1"/>
</dbReference>
<keyword evidence="8" id="KW-0902">Two-component regulatory system</keyword>
<accession>K9ELZ1</accession>
<dbReference type="STRING" id="742727.HMPREF9447_02695"/>
<dbReference type="Proteomes" id="UP000009872">
    <property type="component" value="Unassembled WGS sequence"/>
</dbReference>
<dbReference type="InterPro" id="IPR018060">
    <property type="entry name" value="HTH_AraC"/>
</dbReference>
<dbReference type="Pfam" id="PF07494">
    <property type="entry name" value="Reg_prop"/>
    <property type="match status" value="4"/>
</dbReference>
<evidence type="ECO:0000313" key="18">
    <source>
        <dbReference type="Proteomes" id="UP000009872"/>
    </source>
</evidence>
<evidence type="ECO:0000256" key="3">
    <source>
        <dbReference type="ARBA" id="ARBA00022553"/>
    </source>
</evidence>
<keyword evidence="13" id="KW-0472">Membrane</keyword>
<evidence type="ECO:0000256" key="9">
    <source>
        <dbReference type="ARBA" id="ARBA00023015"/>
    </source>
</evidence>
<dbReference type="InterPro" id="IPR003594">
    <property type="entry name" value="HATPase_dom"/>
</dbReference>
<evidence type="ECO:0000256" key="4">
    <source>
        <dbReference type="ARBA" id="ARBA00022679"/>
    </source>
</evidence>
<dbReference type="Pfam" id="PF07495">
    <property type="entry name" value="Y_Y_Y"/>
    <property type="match status" value="1"/>
</dbReference>
<dbReference type="InterPro" id="IPR001789">
    <property type="entry name" value="Sig_transdc_resp-reg_receiver"/>
</dbReference>
<dbReference type="Pfam" id="PF00072">
    <property type="entry name" value="Response_reg"/>
    <property type="match status" value="1"/>
</dbReference>
<dbReference type="InterPro" id="IPR036097">
    <property type="entry name" value="HisK_dim/P_sf"/>
</dbReference>
<comment type="caution">
    <text evidence="17">The sequence shown here is derived from an EMBL/GenBank/DDBJ whole genome shotgun (WGS) entry which is preliminary data.</text>
</comment>
<dbReference type="Gene3D" id="2.130.10.10">
    <property type="entry name" value="YVTN repeat-like/Quinoprotein amine dehydrogenase"/>
    <property type="match status" value="2"/>
</dbReference>
<dbReference type="InterPro" id="IPR011123">
    <property type="entry name" value="Y_Y_Y"/>
</dbReference>
<feature type="domain" description="Response regulatory" evidence="16">
    <location>
        <begin position="1094"/>
        <end position="1209"/>
    </location>
</feature>
<feature type="domain" description="Histidine kinase" evidence="15">
    <location>
        <begin position="830"/>
        <end position="1045"/>
    </location>
</feature>
<dbReference type="Pfam" id="PF02518">
    <property type="entry name" value="HATPase_c"/>
    <property type="match status" value="1"/>
</dbReference>
<evidence type="ECO:0000256" key="6">
    <source>
        <dbReference type="ARBA" id="ARBA00022777"/>
    </source>
</evidence>
<dbReference type="EC" id="2.7.13.3" evidence="2"/>
<evidence type="ECO:0000259" key="14">
    <source>
        <dbReference type="PROSITE" id="PS01124"/>
    </source>
</evidence>
<dbReference type="eggNOG" id="COG0745">
    <property type="taxonomic scope" value="Bacteria"/>
</dbReference>
<keyword evidence="9" id="KW-0805">Transcription regulation</keyword>
<dbReference type="SUPFAM" id="SSF46689">
    <property type="entry name" value="Homeodomain-like"/>
    <property type="match status" value="1"/>
</dbReference>
<dbReference type="PANTHER" id="PTHR43547">
    <property type="entry name" value="TWO-COMPONENT HISTIDINE KINASE"/>
    <property type="match status" value="1"/>
</dbReference>
<dbReference type="GO" id="GO:0003700">
    <property type="term" value="F:DNA-binding transcription factor activity"/>
    <property type="evidence" value="ECO:0007669"/>
    <property type="project" value="InterPro"/>
</dbReference>
<dbReference type="CDD" id="cd17574">
    <property type="entry name" value="REC_OmpR"/>
    <property type="match status" value="1"/>
</dbReference>
<evidence type="ECO:0000259" key="16">
    <source>
        <dbReference type="PROSITE" id="PS50110"/>
    </source>
</evidence>
<dbReference type="HOGENOM" id="CLU_000445_28_1_10"/>
<name>K9ELZ1_9BACE</name>
<dbReference type="InterPro" id="IPR011110">
    <property type="entry name" value="Reg_prop"/>
</dbReference>
<protein>
    <recommendedName>
        <fullName evidence="2">histidine kinase</fullName>
        <ecNumber evidence="2">2.7.13.3</ecNumber>
    </recommendedName>
</protein>
<comment type="catalytic activity">
    <reaction evidence="1">
        <text>ATP + protein L-histidine = ADP + protein N-phospho-L-histidine.</text>
        <dbReference type="EC" id="2.7.13.3"/>
    </reaction>
</comment>
<dbReference type="InterPro" id="IPR003661">
    <property type="entry name" value="HisK_dim/P_dom"/>
</dbReference>
<dbReference type="PROSITE" id="PS50110">
    <property type="entry name" value="RESPONSE_REGULATORY"/>
    <property type="match status" value="1"/>
</dbReference>
<dbReference type="SMART" id="SM00388">
    <property type="entry name" value="HisKA"/>
    <property type="match status" value="1"/>
</dbReference>
<dbReference type="EMBL" id="ADLF01000010">
    <property type="protein sequence ID" value="EKU90185.1"/>
    <property type="molecule type" value="Genomic_DNA"/>
</dbReference>
<evidence type="ECO:0000256" key="1">
    <source>
        <dbReference type="ARBA" id="ARBA00000085"/>
    </source>
</evidence>
<evidence type="ECO:0000256" key="10">
    <source>
        <dbReference type="ARBA" id="ARBA00023125"/>
    </source>
</evidence>
<dbReference type="PROSITE" id="PS50109">
    <property type="entry name" value="HIS_KIN"/>
    <property type="match status" value="1"/>
</dbReference>
<dbReference type="InterPro" id="IPR015943">
    <property type="entry name" value="WD40/YVTN_repeat-like_dom_sf"/>
</dbReference>
<keyword evidence="13" id="KW-0812">Transmembrane</keyword>
<evidence type="ECO:0000256" key="12">
    <source>
        <dbReference type="PROSITE-ProRule" id="PRU00169"/>
    </source>
</evidence>
<keyword evidence="3 12" id="KW-0597">Phosphoprotein</keyword>
<dbReference type="CDD" id="cd00082">
    <property type="entry name" value="HisKA"/>
    <property type="match status" value="1"/>
</dbReference>
<keyword evidence="4" id="KW-0808">Transferase</keyword>
<keyword evidence="11" id="KW-0804">Transcription</keyword>
<dbReference type="PROSITE" id="PS01124">
    <property type="entry name" value="HTH_ARAC_FAMILY_2"/>
    <property type="match status" value="1"/>
</dbReference>
<dbReference type="SMART" id="SM00448">
    <property type="entry name" value="REC"/>
    <property type="match status" value="1"/>
</dbReference>
<keyword evidence="10" id="KW-0238">DNA-binding</keyword>
<dbReference type="Gene3D" id="1.10.10.60">
    <property type="entry name" value="Homeodomain-like"/>
    <property type="match status" value="1"/>
</dbReference>
<gene>
    <name evidence="17" type="ORF">HMPREF9447_02695</name>
</gene>
<dbReference type="InterPro" id="IPR004358">
    <property type="entry name" value="Sig_transdc_His_kin-like_C"/>
</dbReference>
<dbReference type="InterPro" id="IPR036890">
    <property type="entry name" value="HATPase_C_sf"/>
</dbReference>
<dbReference type="SUPFAM" id="SSF52172">
    <property type="entry name" value="CheY-like"/>
    <property type="match status" value="1"/>
</dbReference>
<keyword evidence="6" id="KW-0418">Kinase</keyword>
<evidence type="ECO:0000313" key="17">
    <source>
        <dbReference type="EMBL" id="EKU90185.1"/>
    </source>
</evidence>
<evidence type="ECO:0000256" key="2">
    <source>
        <dbReference type="ARBA" id="ARBA00012438"/>
    </source>
</evidence>
<dbReference type="InterPro" id="IPR011006">
    <property type="entry name" value="CheY-like_superfamily"/>
</dbReference>
<reference evidence="17 18" key="1">
    <citation type="submission" date="2012-09" db="EMBL/GenBank/DDBJ databases">
        <title>The Genome Sequence of Bacteroides oleiciplenus YIT 12058.</title>
        <authorList>
            <consortium name="The Broad Institute Genome Sequencing Platform"/>
            <person name="Earl A."/>
            <person name="Ward D."/>
            <person name="Feldgarden M."/>
            <person name="Gevers D."/>
            <person name="Morotomi M."/>
            <person name="Walker B."/>
            <person name="Young S.K."/>
            <person name="Zeng Q."/>
            <person name="Gargeya S."/>
            <person name="Fitzgerald M."/>
            <person name="Haas B."/>
            <person name="Abouelleil A."/>
            <person name="Alvarado L."/>
            <person name="Arachchi H.M."/>
            <person name="Berlin A.M."/>
            <person name="Chapman S.B."/>
            <person name="Goldberg J."/>
            <person name="Griggs A."/>
            <person name="Gujja S."/>
            <person name="Hansen M."/>
            <person name="Howarth C."/>
            <person name="Imamovic A."/>
            <person name="Larimer J."/>
            <person name="McCowen C."/>
            <person name="Montmayeur A."/>
            <person name="Murphy C."/>
            <person name="Neiman D."/>
            <person name="Pearson M."/>
            <person name="Priest M."/>
            <person name="Roberts A."/>
            <person name="Saif S."/>
            <person name="Shea T."/>
            <person name="Sisk P."/>
            <person name="Sykes S."/>
            <person name="Wortman J."/>
            <person name="Nusbaum C."/>
            <person name="Birren B."/>
        </authorList>
    </citation>
    <scope>NUCLEOTIDE SEQUENCE [LARGE SCALE GENOMIC DNA]</scope>
    <source>
        <strain evidence="17 18">YIT 12058</strain>
    </source>
</reference>
<dbReference type="PROSITE" id="PS00041">
    <property type="entry name" value="HTH_ARAC_FAMILY_1"/>
    <property type="match status" value="1"/>
</dbReference>
<dbReference type="GO" id="GO:0005524">
    <property type="term" value="F:ATP binding"/>
    <property type="evidence" value="ECO:0007669"/>
    <property type="project" value="UniProtKB-KW"/>
</dbReference>
<keyword evidence="13" id="KW-1133">Transmembrane helix</keyword>
<dbReference type="Gene3D" id="3.40.50.2300">
    <property type="match status" value="1"/>
</dbReference>
<dbReference type="eggNOG" id="COG3292">
    <property type="taxonomic scope" value="Bacteria"/>
</dbReference>
<dbReference type="FunFam" id="3.40.50.2300:FF:000138">
    <property type="entry name" value="Two-component system sensor histidine kinase/response regulator"/>
    <property type="match status" value="1"/>
</dbReference>
<dbReference type="Gene3D" id="1.10.287.130">
    <property type="match status" value="1"/>
</dbReference>
<dbReference type="Gene3D" id="3.30.565.10">
    <property type="entry name" value="Histidine kinase-like ATPase, C-terminal domain"/>
    <property type="match status" value="1"/>
</dbReference>
<dbReference type="PANTHER" id="PTHR43547:SF2">
    <property type="entry name" value="HYBRID SIGNAL TRANSDUCTION HISTIDINE KINASE C"/>
    <property type="match status" value="1"/>
</dbReference>
<dbReference type="SUPFAM" id="SSF50998">
    <property type="entry name" value="Quinoprotein alcohol dehydrogenase-like"/>
    <property type="match status" value="1"/>
</dbReference>
<dbReference type="SUPFAM" id="SSF63829">
    <property type="entry name" value="Calcium-dependent phosphotriesterase"/>
    <property type="match status" value="2"/>
</dbReference>
<dbReference type="SUPFAM" id="SSF55874">
    <property type="entry name" value="ATPase domain of HSP90 chaperone/DNA topoisomerase II/histidine kinase"/>
    <property type="match status" value="1"/>
</dbReference>